<dbReference type="RefSeq" id="WP_194536957.1">
    <property type="nucleotide sequence ID" value="NZ_JACEFB010000002.1"/>
</dbReference>
<dbReference type="FunFam" id="3.40.50.10990:FF:000001">
    <property type="entry name" value="Riboflavin biosynthesis protein RibBA"/>
    <property type="match status" value="1"/>
</dbReference>
<keyword evidence="8 20" id="KW-0686">Riboflavin biosynthesis</keyword>
<comment type="similarity">
    <text evidence="6 20">In the N-terminal section; belongs to the DHBP synthase family.</text>
</comment>
<feature type="binding site" evidence="20">
    <location>
        <position position="333"/>
    </location>
    <ligand>
        <name>GTP</name>
        <dbReference type="ChEBI" id="CHEBI:37565"/>
    </ligand>
</feature>
<comment type="similarity">
    <text evidence="7 20">In the C-terminal section; belongs to the GTP cyclohydrolase II family.</text>
</comment>
<dbReference type="Gene3D" id="3.40.50.10990">
    <property type="entry name" value="GTP cyclohydrolase II"/>
    <property type="match status" value="1"/>
</dbReference>
<dbReference type="GO" id="GO:0003935">
    <property type="term" value="F:GTP cyclohydrolase II activity"/>
    <property type="evidence" value="ECO:0007669"/>
    <property type="project" value="UniProtKB-UniRule"/>
</dbReference>
<dbReference type="GO" id="GO:0030145">
    <property type="term" value="F:manganese ion binding"/>
    <property type="evidence" value="ECO:0007669"/>
    <property type="project" value="UniProtKB-UniRule"/>
</dbReference>
<evidence type="ECO:0000256" key="4">
    <source>
        <dbReference type="ARBA" id="ARBA00004853"/>
    </source>
</evidence>
<dbReference type="NCBIfam" id="NF001591">
    <property type="entry name" value="PRK00393.1"/>
    <property type="match status" value="1"/>
</dbReference>
<feature type="binding site" evidence="20">
    <location>
        <position position="272"/>
    </location>
    <ligand>
        <name>Zn(2+)</name>
        <dbReference type="ChEBI" id="CHEBI:29105"/>
        <note>catalytic</note>
    </ligand>
</feature>
<dbReference type="InterPro" id="IPR016299">
    <property type="entry name" value="Riboflavin_synth_RibBA"/>
</dbReference>
<feature type="binding site" evidence="20">
    <location>
        <begin position="145"/>
        <end position="149"/>
    </location>
    <ligand>
        <name>D-ribulose 5-phosphate</name>
        <dbReference type="ChEBI" id="CHEBI:58121"/>
    </ligand>
</feature>
<evidence type="ECO:0000256" key="11">
    <source>
        <dbReference type="ARBA" id="ARBA00022801"/>
    </source>
</evidence>
<evidence type="ECO:0000256" key="17">
    <source>
        <dbReference type="ARBA" id="ARBA00023268"/>
    </source>
</evidence>
<evidence type="ECO:0000256" key="3">
    <source>
        <dbReference type="ARBA" id="ARBA00002284"/>
    </source>
</evidence>
<feature type="binding site" evidence="20">
    <location>
        <position position="36"/>
    </location>
    <ligand>
        <name>D-ribulose 5-phosphate</name>
        <dbReference type="ChEBI" id="CHEBI:58121"/>
    </ligand>
</feature>
<feature type="binding site" evidence="20">
    <location>
        <position position="148"/>
    </location>
    <ligand>
        <name>Mg(2+)</name>
        <dbReference type="ChEBI" id="CHEBI:18420"/>
        <label>2</label>
    </ligand>
</feature>
<dbReference type="SUPFAM" id="SSF142695">
    <property type="entry name" value="RibA-like"/>
    <property type="match status" value="1"/>
</dbReference>
<dbReference type="FunFam" id="3.90.870.10:FF:000001">
    <property type="entry name" value="Riboflavin biosynthesis protein RibBA"/>
    <property type="match status" value="1"/>
</dbReference>
<dbReference type="Gene3D" id="3.90.870.10">
    <property type="entry name" value="DHBP synthase"/>
    <property type="match status" value="1"/>
</dbReference>
<dbReference type="PANTHER" id="PTHR21327:SF18">
    <property type="entry name" value="3,4-DIHYDROXY-2-BUTANONE 4-PHOSPHATE SYNTHASE"/>
    <property type="match status" value="1"/>
</dbReference>
<comment type="cofactor">
    <cofactor evidence="2">
        <name>Mn(2+)</name>
        <dbReference type="ChEBI" id="CHEBI:29035"/>
    </cofactor>
</comment>
<dbReference type="EC" id="4.1.99.12" evidence="20"/>
<dbReference type="Pfam" id="PF00925">
    <property type="entry name" value="GTP_cyclohydro2"/>
    <property type="match status" value="1"/>
</dbReference>
<feature type="binding site" evidence="20">
    <location>
        <begin position="310"/>
        <end position="312"/>
    </location>
    <ligand>
        <name>GTP</name>
        <dbReference type="ChEBI" id="CHEBI:37565"/>
    </ligand>
</feature>
<keyword evidence="23" id="KW-1185">Reference proteome</keyword>
<evidence type="ECO:0000256" key="8">
    <source>
        <dbReference type="ARBA" id="ARBA00022619"/>
    </source>
</evidence>
<dbReference type="SUPFAM" id="SSF55821">
    <property type="entry name" value="YrdC/RibB"/>
    <property type="match status" value="1"/>
</dbReference>
<feature type="binding site" evidence="20">
    <location>
        <position position="169"/>
    </location>
    <ligand>
        <name>D-ribulose 5-phosphate</name>
        <dbReference type="ChEBI" id="CHEBI:58121"/>
    </ligand>
</feature>
<dbReference type="InterPro" id="IPR000926">
    <property type="entry name" value="RibA"/>
</dbReference>
<comment type="function">
    <text evidence="18 20">Catalyzes the conversion of GTP to 2,5-diamino-6-ribosylamino-4(3H)-pyrimidinone 5'-phosphate (DARP), formate and pyrophosphate.</text>
</comment>
<dbReference type="GO" id="GO:0005829">
    <property type="term" value="C:cytosol"/>
    <property type="evidence" value="ECO:0007669"/>
    <property type="project" value="TreeGrafter"/>
</dbReference>
<feature type="binding site" evidence="20">
    <location>
        <position position="283"/>
    </location>
    <ligand>
        <name>Zn(2+)</name>
        <dbReference type="ChEBI" id="CHEBI:29105"/>
        <note>catalytic</note>
    </ligand>
</feature>
<evidence type="ECO:0000256" key="12">
    <source>
        <dbReference type="ARBA" id="ARBA00022833"/>
    </source>
</evidence>
<keyword evidence="17 20" id="KW-0511">Multifunctional enzyme</keyword>
<feature type="binding site" evidence="20">
    <location>
        <position position="288"/>
    </location>
    <ligand>
        <name>GTP</name>
        <dbReference type="ChEBI" id="CHEBI:37565"/>
    </ligand>
</feature>
<comment type="function">
    <text evidence="3 20">Catalyzes the conversion of D-ribulose 5-phosphate to formate and 3,4-dihydroxy-2-butanone 4-phosphate.</text>
</comment>
<dbReference type="NCBIfam" id="TIGR00506">
    <property type="entry name" value="ribB"/>
    <property type="match status" value="1"/>
</dbReference>
<feature type="active site" description="Proton acceptor; for GTP cyclohydrolase activity" evidence="20">
    <location>
        <position position="345"/>
    </location>
</feature>
<dbReference type="InterPro" id="IPR032677">
    <property type="entry name" value="GTP_cyclohydro_II"/>
</dbReference>
<comment type="catalytic activity">
    <reaction evidence="1 20">
        <text>D-ribulose 5-phosphate = (2S)-2-hydroxy-3-oxobutyl phosphate + formate + H(+)</text>
        <dbReference type="Rhea" id="RHEA:18457"/>
        <dbReference type="ChEBI" id="CHEBI:15378"/>
        <dbReference type="ChEBI" id="CHEBI:15740"/>
        <dbReference type="ChEBI" id="CHEBI:58121"/>
        <dbReference type="ChEBI" id="CHEBI:58830"/>
        <dbReference type="EC" id="4.1.99.12"/>
    </reaction>
</comment>
<dbReference type="Pfam" id="PF00926">
    <property type="entry name" value="DHBP_synthase"/>
    <property type="match status" value="1"/>
</dbReference>
<evidence type="ECO:0000256" key="10">
    <source>
        <dbReference type="ARBA" id="ARBA00022741"/>
    </source>
</evidence>
<reference evidence="22 23" key="1">
    <citation type="submission" date="2020-07" db="EMBL/GenBank/DDBJ databases">
        <title>Thermogemmata thermophila gen. nov., sp. nov., a novel moderate thermophilic planctomycete from a Kamchatka hot spring.</title>
        <authorList>
            <person name="Elcheninov A.G."/>
            <person name="Podosokorskaya O.A."/>
            <person name="Kovaleva O.L."/>
            <person name="Novikov A."/>
            <person name="Bonch-Osmolovskaya E.A."/>
            <person name="Toshchakov S.V."/>
            <person name="Kublanov I.V."/>
        </authorList>
    </citation>
    <scope>NUCLEOTIDE SEQUENCE [LARGE SCALE GENOMIC DNA]</scope>
    <source>
        <strain evidence="22 23">2918</strain>
    </source>
</reference>
<keyword evidence="13 20" id="KW-0460">Magnesium</keyword>
<comment type="catalytic activity">
    <reaction evidence="19 20">
        <text>GTP + 4 H2O = 2,5-diamino-6-hydroxy-4-(5-phosphoribosylamino)-pyrimidine + formate + 2 phosphate + 3 H(+)</text>
        <dbReference type="Rhea" id="RHEA:23704"/>
        <dbReference type="ChEBI" id="CHEBI:15377"/>
        <dbReference type="ChEBI" id="CHEBI:15378"/>
        <dbReference type="ChEBI" id="CHEBI:15740"/>
        <dbReference type="ChEBI" id="CHEBI:37565"/>
        <dbReference type="ChEBI" id="CHEBI:43474"/>
        <dbReference type="ChEBI" id="CHEBI:58614"/>
        <dbReference type="EC" id="3.5.4.25"/>
    </reaction>
</comment>
<feature type="domain" description="GTP cyclohydrolase II" evidence="21">
    <location>
        <begin position="215"/>
        <end position="389"/>
    </location>
</feature>
<dbReference type="EC" id="3.5.4.25" evidence="20"/>
<evidence type="ECO:0000256" key="15">
    <source>
        <dbReference type="ARBA" id="ARBA00023211"/>
    </source>
</evidence>
<sequence length="422" mass="46552">MTHSTGFATIEEALEELRAGRMIVLVDDEQRENEGDLVMAAEKVTPQAVNFMIRNACGRLCVAMSKANADRLGLELLPGVNLDPSATPFTHNFDARHGITTGISAYDRCRTIQVCADPHSGPQDLVRDKGHMDGLIARPGGVLVRAGHTEGSVDLCRLAGLREVAVICEILNEDGTMARLPDLQQFCQRHRLKLCTIADLIEYRRRREKLIKREIALQLPTEFAIFDLIVYSSLVDPEPHLALTLGGIGRETAPGVVPVQEEAVLVRMHSECLTGDALHSTKCDCGAQLTSAMKQIAEAGRGVIVYMRQEGRGIGLLNKLRAYKLQQEEGLDTVEANRRLGFAPDLRHFGIGAQILHDLGVRDIRLLTNNPRKVIGLEGYGLRIVERVPILIPPGVHNRHYLATKRDKLGHLLDVVDYEAAD</sequence>
<evidence type="ECO:0000259" key="21">
    <source>
        <dbReference type="Pfam" id="PF00925"/>
    </source>
</evidence>
<feature type="binding site" evidence="20">
    <location>
        <begin position="31"/>
        <end position="32"/>
    </location>
    <ligand>
        <name>D-ribulose 5-phosphate</name>
        <dbReference type="ChEBI" id="CHEBI:58121"/>
    </ligand>
</feature>
<dbReference type="InterPro" id="IPR036144">
    <property type="entry name" value="RibA-like_sf"/>
</dbReference>
<dbReference type="PANTHER" id="PTHR21327">
    <property type="entry name" value="GTP CYCLOHYDROLASE II-RELATED"/>
    <property type="match status" value="1"/>
</dbReference>
<keyword evidence="11 20" id="KW-0378">Hydrolase</keyword>
<dbReference type="PIRSF" id="PIRSF001259">
    <property type="entry name" value="RibA"/>
    <property type="match status" value="1"/>
</dbReference>
<evidence type="ECO:0000256" key="1">
    <source>
        <dbReference type="ARBA" id="ARBA00000141"/>
    </source>
</evidence>
<dbReference type="InterPro" id="IPR000422">
    <property type="entry name" value="DHBP_synthase_RibB"/>
</dbReference>
<dbReference type="Proteomes" id="UP000542342">
    <property type="component" value="Unassembled WGS sequence"/>
</dbReference>
<evidence type="ECO:0000256" key="13">
    <source>
        <dbReference type="ARBA" id="ARBA00022842"/>
    </source>
</evidence>
<evidence type="ECO:0000256" key="18">
    <source>
        <dbReference type="ARBA" id="ARBA00043932"/>
    </source>
</evidence>
<keyword evidence="10 20" id="KW-0547">Nucleotide-binding</keyword>
<dbReference type="AlphaFoldDB" id="A0A7V8VCM6"/>
<evidence type="ECO:0000256" key="5">
    <source>
        <dbReference type="ARBA" id="ARBA00004904"/>
    </source>
</evidence>
<keyword evidence="12 20" id="KW-0862">Zinc</keyword>
<keyword evidence="15 20" id="KW-0464">Manganese</keyword>
<feature type="site" description="Essential for DHBP synthase activity" evidence="20">
    <location>
        <position position="169"/>
    </location>
</feature>
<comment type="pathway">
    <text evidence="5 20">Cofactor biosynthesis; riboflavin biosynthesis; 2-hydroxy-3-oxobutyl phosphate from D-ribulose 5-phosphate: step 1/1.</text>
</comment>
<keyword evidence="16 20" id="KW-0456">Lyase</keyword>
<comment type="caution">
    <text evidence="22">The sequence shown here is derived from an EMBL/GenBank/DDBJ whole genome shotgun (WGS) entry which is preliminary data.</text>
</comment>
<dbReference type="GO" id="GO:0000287">
    <property type="term" value="F:magnesium ion binding"/>
    <property type="evidence" value="ECO:0007669"/>
    <property type="project" value="UniProtKB-UniRule"/>
</dbReference>
<evidence type="ECO:0000256" key="20">
    <source>
        <dbReference type="HAMAP-Rule" id="MF_01283"/>
    </source>
</evidence>
<evidence type="ECO:0000313" key="23">
    <source>
        <dbReference type="Proteomes" id="UP000542342"/>
    </source>
</evidence>
<evidence type="ECO:0000256" key="19">
    <source>
        <dbReference type="ARBA" id="ARBA00049295"/>
    </source>
</evidence>
<dbReference type="GO" id="GO:0005525">
    <property type="term" value="F:GTP binding"/>
    <property type="evidence" value="ECO:0007669"/>
    <property type="project" value="UniProtKB-KW"/>
</dbReference>
<dbReference type="EMBL" id="JACEFB010000002">
    <property type="protein sequence ID" value="MBA2225540.1"/>
    <property type="molecule type" value="Genomic_DNA"/>
</dbReference>
<keyword evidence="9 20" id="KW-0479">Metal-binding</keyword>
<dbReference type="HAMAP" id="MF_00179">
    <property type="entry name" value="RibA"/>
    <property type="match status" value="1"/>
</dbReference>
<evidence type="ECO:0000256" key="16">
    <source>
        <dbReference type="ARBA" id="ARBA00023239"/>
    </source>
</evidence>
<proteinExistence type="inferred from homology"/>
<feature type="binding site" evidence="20">
    <location>
        <position position="32"/>
    </location>
    <ligand>
        <name>Mg(2+)</name>
        <dbReference type="ChEBI" id="CHEBI:18420"/>
        <label>2</label>
    </ligand>
</feature>
<feature type="binding site" evidence="20">
    <location>
        <position position="373"/>
    </location>
    <ligand>
        <name>GTP</name>
        <dbReference type="ChEBI" id="CHEBI:37565"/>
    </ligand>
</feature>
<organism evidence="22 23">
    <name type="scientific">Thermogemmata fonticola</name>
    <dbReference type="NCBI Taxonomy" id="2755323"/>
    <lineage>
        <taxon>Bacteria</taxon>
        <taxon>Pseudomonadati</taxon>
        <taxon>Planctomycetota</taxon>
        <taxon>Planctomycetia</taxon>
        <taxon>Gemmatales</taxon>
        <taxon>Gemmataceae</taxon>
        <taxon>Thermogemmata</taxon>
    </lineage>
</organism>
<evidence type="ECO:0000256" key="14">
    <source>
        <dbReference type="ARBA" id="ARBA00023134"/>
    </source>
</evidence>
<comment type="cofactor">
    <cofactor evidence="20">
        <name>Mg(2+)</name>
        <dbReference type="ChEBI" id="CHEBI:18420"/>
    </cofactor>
    <cofactor evidence="20">
        <name>Mn(2+)</name>
        <dbReference type="ChEBI" id="CHEBI:29035"/>
    </cofactor>
    <text evidence="20">Binds 2 divalent metal cations per subunit. Magnesium or manganese.</text>
</comment>
<comment type="pathway">
    <text evidence="4 20">Cofactor biosynthesis; riboflavin biosynthesis; 5-amino-6-(D-ribitylamino)uracil from GTP: step 1/4.</text>
</comment>
<accession>A0A7V8VCM6</accession>
<comment type="cofactor">
    <cofactor evidence="20">
        <name>Zn(2+)</name>
        <dbReference type="ChEBI" id="CHEBI:29105"/>
    </cofactor>
    <text evidence="20">Binds 1 zinc ion per subunit.</text>
</comment>
<evidence type="ECO:0000256" key="2">
    <source>
        <dbReference type="ARBA" id="ARBA00001936"/>
    </source>
</evidence>
<evidence type="ECO:0000313" key="22">
    <source>
        <dbReference type="EMBL" id="MBA2225540.1"/>
    </source>
</evidence>
<feature type="binding site" evidence="20">
    <location>
        <position position="285"/>
    </location>
    <ligand>
        <name>Zn(2+)</name>
        <dbReference type="ChEBI" id="CHEBI:29105"/>
        <note>catalytic</note>
    </ligand>
</feature>
<dbReference type="UniPathway" id="UPA00275">
    <property type="reaction ID" value="UER00399"/>
</dbReference>
<feature type="binding site" evidence="20">
    <location>
        <begin position="267"/>
        <end position="271"/>
    </location>
    <ligand>
        <name>GTP</name>
        <dbReference type="ChEBI" id="CHEBI:37565"/>
    </ligand>
</feature>
<dbReference type="HAMAP" id="MF_01283">
    <property type="entry name" value="RibBA"/>
    <property type="match status" value="1"/>
</dbReference>
<evidence type="ECO:0000256" key="7">
    <source>
        <dbReference type="ARBA" id="ARBA00008976"/>
    </source>
</evidence>
<gene>
    <name evidence="22" type="primary">ribA</name>
    <name evidence="20" type="synonym">ribBA</name>
    <name evidence="22" type="ORF">H0921_05110</name>
</gene>
<feature type="site" description="Essential for DHBP synthase activity" evidence="20">
    <location>
        <position position="131"/>
    </location>
</feature>
<evidence type="ECO:0000256" key="6">
    <source>
        <dbReference type="ARBA" id="ARBA00005520"/>
    </source>
</evidence>
<protein>
    <recommendedName>
        <fullName evidence="20">Riboflavin biosynthesis protein RibBA</fullName>
    </recommendedName>
    <domain>
        <recommendedName>
            <fullName evidence="20">3,4-dihydroxy-2-butanone 4-phosphate synthase</fullName>
            <shortName evidence="20">DHBP synthase</shortName>
            <ecNumber evidence="20">4.1.99.12</ecNumber>
        </recommendedName>
    </domain>
    <domain>
        <recommendedName>
            <fullName evidence="20">GTP cyclohydrolase-2</fullName>
            <ecNumber evidence="20">3.5.4.25</ecNumber>
        </recommendedName>
        <alternativeName>
            <fullName evidence="20">GTP cyclohydrolase II</fullName>
        </alternativeName>
    </domain>
</protein>
<dbReference type="NCBIfam" id="TIGR00505">
    <property type="entry name" value="ribA"/>
    <property type="match status" value="1"/>
</dbReference>
<evidence type="ECO:0000256" key="9">
    <source>
        <dbReference type="ARBA" id="ARBA00022723"/>
    </source>
</evidence>
<dbReference type="InterPro" id="IPR017945">
    <property type="entry name" value="DHBP_synth_RibB-like_a/b_dom"/>
</dbReference>
<dbReference type="GO" id="GO:0009231">
    <property type="term" value="P:riboflavin biosynthetic process"/>
    <property type="evidence" value="ECO:0007669"/>
    <property type="project" value="UniProtKB-UniRule"/>
</dbReference>
<feature type="binding site" evidence="20">
    <location>
        <position position="368"/>
    </location>
    <ligand>
        <name>GTP</name>
        <dbReference type="ChEBI" id="CHEBI:37565"/>
    </ligand>
</feature>
<keyword evidence="14 20" id="KW-0342">GTP-binding</keyword>
<feature type="binding site" evidence="20">
    <location>
        <position position="32"/>
    </location>
    <ligand>
        <name>Mg(2+)</name>
        <dbReference type="ChEBI" id="CHEBI:18420"/>
        <label>1</label>
    </ligand>
</feature>
<dbReference type="CDD" id="cd00641">
    <property type="entry name" value="GTP_cyclohydro2"/>
    <property type="match status" value="1"/>
</dbReference>
<feature type="region of interest" description="GTP cyclohydrolase II" evidence="20">
    <location>
        <begin position="207"/>
        <end position="422"/>
    </location>
</feature>
<feature type="active site" description="Nucleophile; for GTP cyclohydrolase activity" evidence="20">
    <location>
        <position position="347"/>
    </location>
</feature>
<feature type="region of interest" description="DHBP synthase" evidence="20">
    <location>
        <begin position="1"/>
        <end position="206"/>
    </location>
</feature>
<dbReference type="GO" id="GO:0008686">
    <property type="term" value="F:3,4-dihydroxy-2-butanone-4-phosphate synthase activity"/>
    <property type="evidence" value="ECO:0007669"/>
    <property type="project" value="UniProtKB-UniRule"/>
</dbReference>
<dbReference type="GO" id="GO:0008270">
    <property type="term" value="F:zinc ion binding"/>
    <property type="evidence" value="ECO:0007669"/>
    <property type="project" value="UniProtKB-UniRule"/>
</dbReference>
<name>A0A7V8VCM6_9BACT</name>